<reference evidence="8 9" key="2">
    <citation type="journal article" date="2012" name="PLoS ONE">
        <title>An ancient pathway combining carbon dioxide fixation with the generation and utilization of a sodium ion gradient for ATP synthesis.</title>
        <authorList>
            <person name="Poehlein A."/>
            <person name="Schmidt S."/>
            <person name="Kaster A.K."/>
            <person name="Goenrich M."/>
            <person name="Vollmers J."/>
            <person name="Thurmer A."/>
            <person name="Bertsch J."/>
            <person name="Schuchmann K."/>
            <person name="Voigt B."/>
            <person name="Hecker M."/>
            <person name="Daniel R."/>
            <person name="Thauer R.K."/>
            <person name="Gottschalk G."/>
            <person name="Muller V."/>
        </authorList>
    </citation>
    <scope>NUCLEOTIDE SEQUENCE [LARGE SCALE GENOMIC DNA]</scope>
    <source>
        <strain evidence="9">ATCC 29683 / DSM 1030 / JCM 2381 / KCTC 1655 / WB1</strain>
    </source>
</reference>
<feature type="transmembrane region" description="Helical" evidence="6">
    <location>
        <begin position="131"/>
        <end position="154"/>
    </location>
</feature>
<protein>
    <submittedName>
        <fullName evidence="8">Lysylphosphatidylglycerol synthetase</fullName>
    </submittedName>
</protein>
<evidence type="ECO:0000313" key="8">
    <source>
        <dbReference type="EMBL" id="AFA49761.1"/>
    </source>
</evidence>
<gene>
    <name evidence="8" type="primary">mprF</name>
    <name evidence="8" type="ordered locus">Awo_c30330</name>
</gene>
<feature type="transmembrane region" description="Helical" evidence="6">
    <location>
        <begin position="194"/>
        <end position="215"/>
    </location>
</feature>
<reference evidence="9" key="1">
    <citation type="submission" date="2011-07" db="EMBL/GenBank/DDBJ databases">
        <title>Complete genome sequence of Acetobacterium woodii.</title>
        <authorList>
            <person name="Poehlein A."/>
            <person name="Schmidt S."/>
            <person name="Kaster A.-K."/>
            <person name="Goenrich M."/>
            <person name="Vollmers J."/>
            <person name="Thuermer A."/>
            <person name="Gottschalk G."/>
            <person name="Thauer R.K."/>
            <person name="Daniel R."/>
            <person name="Mueller V."/>
        </authorList>
    </citation>
    <scope>NUCLEOTIDE SEQUENCE [LARGE SCALE GENOMIC DNA]</scope>
    <source>
        <strain evidence="9">ATCC 29683 / DSM 1030 / JCM 2381 / KCTC 1655 / WB1</strain>
    </source>
</reference>
<dbReference type="Pfam" id="PF09924">
    <property type="entry name" value="LPG_synthase_C"/>
    <property type="match status" value="1"/>
</dbReference>
<dbReference type="GO" id="GO:0055091">
    <property type="term" value="P:phospholipid homeostasis"/>
    <property type="evidence" value="ECO:0007669"/>
    <property type="project" value="TreeGrafter"/>
</dbReference>
<keyword evidence="2" id="KW-1003">Cell membrane</keyword>
<evidence type="ECO:0000256" key="1">
    <source>
        <dbReference type="ARBA" id="ARBA00004651"/>
    </source>
</evidence>
<keyword evidence="5 6" id="KW-0472">Membrane</keyword>
<evidence type="ECO:0000256" key="3">
    <source>
        <dbReference type="ARBA" id="ARBA00022692"/>
    </source>
</evidence>
<dbReference type="RefSeq" id="WP_014357358.1">
    <property type="nucleotide sequence ID" value="NC_016894.1"/>
</dbReference>
<dbReference type="GO" id="GO:0016755">
    <property type="term" value="F:aminoacyltransferase activity"/>
    <property type="evidence" value="ECO:0007669"/>
    <property type="project" value="TreeGrafter"/>
</dbReference>
<dbReference type="InterPro" id="IPR016181">
    <property type="entry name" value="Acyl_CoA_acyltransferase"/>
</dbReference>
<evidence type="ECO:0000256" key="5">
    <source>
        <dbReference type="ARBA" id="ARBA00023136"/>
    </source>
</evidence>
<feature type="domain" description="Phosphatidylglycerol lysyltransferase C-terminal" evidence="7">
    <location>
        <begin position="234"/>
        <end position="529"/>
    </location>
</feature>
<evidence type="ECO:0000256" key="2">
    <source>
        <dbReference type="ARBA" id="ARBA00022475"/>
    </source>
</evidence>
<feature type="transmembrane region" description="Helical" evidence="6">
    <location>
        <begin position="101"/>
        <end position="119"/>
    </location>
</feature>
<feature type="transmembrane region" description="Helical" evidence="6">
    <location>
        <begin position="51"/>
        <end position="72"/>
    </location>
</feature>
<evidence type="ECO:0000259" key="7">
    <source>
        <dbReference type="Pfam" id="PF09924"/>
    </source>
</evidence>
<dbReference type="KEGG" id="awo:Awo_c30330"/>
<keyword evidence="4 6" id="KW-1133">Transmembrane helix</keyword>
<dbReference type="Proteomes" id="UP000007177">
    <property type="component" value="Chromosome"/>
</dbReference>
<keyword evidence="3 6" id="KW-0812">Transmembrane</keyword>
<sequence length="573" mass="66022">MNIFLKRQVQNFAILLVVIIGFGNLFAALPLKFAKAFERVYINVLDPNVVITHGVLSFMLGLLMLLLAYSLYQRVRNAWFVEVIVLVATLVLQVVRLHRFTVPIVMVELFVLVVLLVSYKDFLRLSNRVTLKWAFIFIGVSFALLLANASFGLYIMRAQINDVHTIYNALLGSINLLIFMDTSVLDIKNNLGQIYADSLIIINWICIFASVVLLMKPLVFDYIHDKHDKEKVRNIVLKYGQNPMSYLSLENDKRYFFSKKSEAVCSYTIVGKVLVCCGDIICDRKDGFIFLTELIEFAKQNGWDILLLNVTNYFLDLYQVAQFGILKYGEDACFKLSEYNLSGGKVAKVRAAINHANRKGIFVKEYQPLILRDLAIEKEIMEISENWLQNKKNPEMRFMLGSIGLENPLDRRYFYAKNSDDQMLGFVVFLPYLNGSSYLAEVTRRKSDAPQGVMEKIIYEAFQIMKEEGVQFVNMGLSPLYNIDSESGFNEKLFAYIYDNMNEAFDFKALHHAKEKYAPTDWESRYLAYYPKPFSLHYAHAIIKAQNPGKLSKVILNQLKSENEKKDHQEIKN</sequence>
<dbReference type="HOGENOM" id="CLU_008255_7_2_9"/>
<organism evidence="8 9">
    <name type="scientific">Acetobacterium woodii (strain ATCC 29683 / DSM 1030 / JCM 2381 / KCTC 1655 / WB1)</name>
    <dbReference type="NCBI Taxonomy" id="931626"/>
    <lineage>
        <taxon>Bacteria</taxon>
        <taxon>Bacillati</taxon>
        <taxon>Bacillota</taxon>
        <taxon>Clostridia</taxon>
        <taxon>Eubacteriales</taxon>
        <taxon>Eubacteriaceae</taxon>
        <taxon>Acetobacterium</taxon>
    </lineage>
</organism>
<name>H6LI61_ACEWD</name>
<dbReference type="InterPro" id="IPR051211">
    <property type="entry name" value="PG_lysyltransferase"/>
</dbReference>
<dbReference type="SUPFAM" id="SSF55729">
    <property type="entry name" value="Acyl-CoA N-acyltransferases (Nat)"/>
    <property type="match status" value="1"/>
</dbReference>
<dbReference type="GO" id="GO:0005886">
    <property type="term" value="C:plasma membrane"/>
    <property type="evidence" value="ECO:0007669"/>
    <property type="project" value="UniProtKB-SubCell"/>
</dbReference>
<evidence type="ECO:0000313" key="9">
    <source>
        <dbReference type="Proteomes" id="UP000007177"/>
    </source>
</evidence>
<dbReference type="STRING" id="931626.Awo_c30330"/>
<evidence type="ECO:0000256" key="4">
    <source>
        <dbReference type="ARBA" id="ARBA00022989"/>
    </source>
</evidence>
<evidence type="ECO:0000256" key="6">
    <source>
        <dbReference type="SAM" id="Phobius"/>
    </source>
</evidence>
<dbReference type="eggNOG" id="COG2898">
    <property type="taxonomic scope" value="Bacteria"/>
</dbReference>
<feature type="transmembrane region" description="Helical" evidence="6">
    <location>
        <begin position="166"/>
        <end position="187"/>
    </location>
</feature>
<comment type="subcellular location">
    <subcellularLocation>
        <location evidence="1">Cell membrane</location>
        <topology evidence="1">Multi-pass membrane protein</topology>
    </subcellularLocation>
</comment>
<proteinExistence type="predicted"/>
<feature type="transmembrane region" description="Helical" evidence="6">
    <location>
        <begin position="79"/>
        <end position="95"/>
    </location>
</feature>
<accession>H6LI61</accession>
<keyword evidence="9" id="KW-1185">Reference proteome</keyword>
<dbReference type="EMBL" id="CP002987">
    <property type="protein sequence ID" value="AFA49761.1"/>
    <property type="molecule type" value="Genomic_DNA"/>
</dbReference>
<feature type="transmembrane region" description="Helical" evidence="6">
    <location>
        <begin position="12"/>
        <end position="31"/>
    </location>
</feature>
<dbReference type="InterPro" id="IPR024320">
    <property type="entry name" value="LPG_synthase_C"/>
</dbReference>
<dbReference type="PANTHER" id="PTHR34697">
    <property type="entry name" value="PHOSPHATIDYLGLYCEROL LYSYLTRANSFERASE"/>
    <property type="match status" value="1"/>
</dbReference>
<dbReference type="AlphaFoldDB" id="H6LI61"/>
<dbReference type="PANTHER" id="PTHR34697:SF2">
    <property type="entry name" value="PHOSPHATIDYLGLYCEROL LYSYLTRANSFERASE"/>
    <property type="match status" value="1"/>
</dbReference>